<protein>
    <submittedName>
        <fullName evidence="4">O-methyltransferase</fullName>
    </submittedName>
</protein>
<dbReference type="InterPro" id="IPR029063">
    <property type="entry name" value="SAM-dependent_MTases_sf"/>
</dbReference>
<dbReference type="KEGG" id="rub:GBA63_14015"/>
<keyword evidence="1 4" id="KW-0489">Methyltransferase</keyword>
<dbReference type="SUPFAM" id="SSF53335">
    <property type="entry name" value="S-adenosyl-L-methionine-dependent methyltransferases"/>
    <property type="match status" value="1"/>
</dbReference>
<dbReference type="PROSITE" id="PS51682">
    <property type="entry name" value="SAM_OMT_I"/>
    <property type="match status" value="1"/>
</dbReference>
<dbReference type="GO" id="GO:0032259">
    <property type="term" value="P:methylation"/>
    <property type="evidence" value="ECO:0007669"/>
    <property type="project" value="UniProtKB-KW"/>
</dbReference>
<sequence length="224" mass="24521">MDGDSTRELLKNIDAYVADLYAPADEALTAALRESERAGLPQINVSASEGKLLQMLVEISGSRRALEIGTLGGYSAIHFARALPDDGRLISLELEERHAEVARRNIERAGLSERVEIRVGDARDALAGLVENGEGPFDLIFIDADKEGYPEYLDWSMRLSRPGTLILGDNAIRGGSVMDPDDPSSRAMREFNEKLAKDPRLSALVLPLIRDRIDGLAIARVLEP</sequence>
<dbReference type="RefSeq" id="WP_166177103.1">
    <property type="nucleotide sequence ID" value="NZ_CP045119.1"/>
</dbReference>
<reference evidence="4 5" key="1">
    <citation type="submission" date="2019-10" db="EMBL/GenBank/DDBJ databases">
        <title>Rubrobacter sp nov SCSIO 52090 isolated from a deep-sea sediment in the South China Sea.</title>
        <authorList>
            <person name="Chen R.W."/>
        </authorList>
    </citation>
    <scope>NUCLEOTIDE SEQUENCE [LARGE SCALE GENOMIC DNA]</scope>
    <source>
        <strain evidence="4 5">SCSIO 52909</strain>
    </source>
</reference>
<evidence type="ECO:0000256" key="2">
    <source>
        <dbReference type="ARBA" id="ARBA00022679"/>
    </source>
</evidence>
<dbReference type="CDD" id="cd02440">
    <property type="entry name" value="AdoMet_MTases"/>
    <property type="match status" value="1"/>
</dbReference>
<organism evidence="4 5">
    <name type="scientific">Rubrobacter tropicus</name>
    <dbReference type="NCBI Taxonomy" id="2653851"/>
    <lineage>
        <taxon>Bacteria</taxon>
        <taxon>Bacillati</taxon>
        <taxon>Actinomycetota</taxon>
        <taxon>Rubrobacteria</taxon>
        <taxon>Rubrobacterales</taxon>
        <taxon>Rubrobacteraceae</taxon>
        <taxon>Rubrobacter</taxon>
    </lineage>
</organism>
<dbReference type="InterPro" id="IPR002935">
    <property type="entry name" value="SAM_O-MeTrfase"/>
</dbReference>
<proteinExistence type="predicted"/>
<gene>
    <name evidence="4" type="ORF">GBA63_14015</name>
</gene>
<dbReference type="AlphaFoldDB" id="A0A6G8QAW3"/>
<dbReference type="Pfam" id="PF01596">
    <property type="entry name" value="Methyltransf_3"/>
    <property type="match status" value="1"/>
</dbReference>
<dbReference type="EMBL" id="CP045119">
    <property type="protein sequence ID" value="QIN83625.1"/>
    <property type="molecule type" value="Genomic_DNA"/>
</dbReference>
<dbReference type="GO" id="GO:0008757">
    <property type="term" value="F:S-adenosylmethionine-dependent methyltransferase activity"/>
    <property type="evidence" value="ECO:0007669"/>
    <property type="project" value="TreeGrafter"/>
</dbReference>
<accession>A0A6G8QAW3</accession>
<dbReference type="PANTHER" id="PTHR10509:SF14">
    <property type="entry name" value="CAFFEOYL-COA O-METHYLTRANSFERASE 3-RELATED"/>
    <property type="match status" value="1"/>
</dbReference>
<evidence type="ECO:0000256" key="3">
    <source>
        <dbReference type="ARBA" id="ARBA00022691"/>
    </source>
</evidence>
<keyword evidence="2 4" id="KW-0808">Transferase</keyword>
<dbReference type="Gene3D" id="3.40.50.150">
    <property type="entry name" value="Vaccinia Virus protein VP39"/>
    <property type="match status" value="1"/>
</dbReference>
<dbReference type="PANTHER" id="PTHR10509">
    <property type="entry name" value="O-METHYLTRANSFERASE-RELATED"/>
    <property type="match status" value="1"/>
</dbReference>
<dbReference type="Proteomes" id="UP000501452">
    <property type="component" value="Chromosome"/>
</dbReference>
<dbReference type="GO" id="GO:0008171">
    <property type="term" value="F:O-methyltransferase activity"/>
    <property type="evidence" value="ECO:0007669"/>
    <property type="project" value="InterPro"/>
</dbReference>
<keyword evidence="3" id="KW-0949">S-adenosyl-L-methionine</keyword>
<keyword evidence="5" id="KW-1185">Reference proteome</keyword>
<evidence type="ECO:0000313" key="4">
    <source>
        <dbReference type="EMBL" id="QIN83625.1"/>
    </source>
</evidence>
<evidence type="ECO:0000256" key="1">
    <source>
        <dbReference type="ARBA" id="ARBA00022603"/>
    </source>
</evidence>
<evidence type="ECO:0000313" key="5">
    <source>
        <dbReference type="Proteomes" id="UP000501452"/>
    </source>
</evidence>
<name>A0A6G8QAW3_9ACTN</name>
<dbReference type="InterPro" id="IPR050362">
    <property type="entry name" value="Cation-dep_OMT"/>
</dbReference>